<dbReference type="Gramene" id="TraesCS3A03G1261100.1">
    <property type="protein sequence ID" value="TraesCS3A03G1261100.1.CDS"/>
    <property type="gene ID" value="TraesCS3A03G1261100"/>
</dbReference>
<name>A0A3B6EVF2_WHEAT</name>
<protein>
    <recommendedName>
        <fullName evidence="1">F-box domain-containing protein</fullName>
    </recommendedName>
</protein>
<dbReference type="InterPro" id="IPR001810">
    <property type="entry name" value="F-box_dom"/>
</dbReference>
<dbReference type="SUPFAM" id="SSF81383">
    <property type="entry name" value="F-box domain"/>
    <property type="match status" value="1"/>
</dbReference>
<dbReference type="Gramene" id="TraesCS3A02G532500.1">
    <property type="protein sequence ID" value="TraesCS3A02G532500.1"/>
    <property type="gene ID" value="TraesCS3A02G532500"/>
</dbReference>
<evidence type="ECO:0000313" key="3">
    <source>
        <dbReference type="Proteomes" id="UP000019116"/>
    </source>
</evidence>
<evidence type="ECO:0000313" key="2">
    <source>
        <dbReference type="EnsemblPlants" id="TraesCS3A02G532500.1"/>
    </source>
</evidence>
<proteinExistence type="predicted"/>
<dbReference type="OMA" id="VRIAWLM"/>
<sequence>MANRVNRMALARRESPAGPTTLHDIPDKLLKLILLYLTSPHWLVRAAATCKRWRRIIVDANFLSEIGSIPHSSSLVAGHYHNHTAPVDGRCLSFVPSSPALDLDVSSRHFSLDFLPPGGSRSWEIVDSRHTLLLLAKKKTGWRRHTLPDLVVCEPLTRRYQLIPRMEEKKYHRCIGVFLHGFNDRGDTSRWGRAIDAMSSFRVICLLFNEHIGIGWKDEFETEDRLCGFSISTTTTGCILFACRANLRIFAARRYDSPDWELQKGIQLKEATRGLKGHRDEYFRQSTKIVSTSTSSIVFFPAEEKWLFSTDFETMEMAKYEYKTLFFLKLWLISV</sequence>
<dbReference type="InterPro" id="IPR036047">
    <property type="entry name" value="F-box-like_dom_sf"/>
</dbReference>
<dbReference type="PROSITE" id="PS50181">
    <property type="entry name" value="FBOX"/>
    <property type="match status" value="1"/>
</dbReference>
<dbReference type="PANTHER" id="PTHR33207">
    <property type="entry name" value="F-BOX DOMAIN CONTAINING PROTEIN-RELATED"/>
    <property type="match status" value="1"/>
</dbReference>
<dbReference type="Gene3D" id="1.20.1280.50">
    <property type="match status" value="1"/>
</dbReference>
<reference evidence="2" key="2">
    <citation type="submission" date="2018-10" db="UniProtKB">
        <authorList>
            <consortium name="EnsemblPlants"/>
        </authorList>
    </citation>
    <scope>IDENTIFICATION</scope>
</reference>
<accession>A0A3B6EVF2</accession>
<organism evidence="2">
    <name type="scientific">Triticum aestivum</name>
    <name type="common">Wheat</name>
    <dbReference type="NCBI Taxonomy" id="4565"/>
    <lineage>
        <taxon>Eukaryota</taxon>
        <taxon>Viridiplantae</taxon>
        <taxon>Streptophyta</taxon>
        <taxon>Embryophyta</taxon>
        <taxon>Tracheophyta</taxon>
        <taxon>Spermatophyta</taxon>
        <taxon>Magnoliopsida</taxon>
        <taxon>Liliopsida</taxon>
        <taxon>Poales</taxon>
        <taxon>Poaceae</taxon>
        <taxon>BOP clade</taxon>
        <taxon>Pooideae</taxon>
        <taxon>Triticodae</taxon>
        <taxon>Triticeae</taxon>
        <taxon>Triticinae</taxon>
        <taxon>Triticum</taxon>
    </lineage>
</organism>
<dbReference type="AlphaFoldDB" id="A0A3B6EVF2"/>
<evidence type="ECO:0000259" key="1">
    <source>
        <dbReference type="PROSITE" id="PS50181"/>
    </source>
</evidence>
<dbReference type="Pfam" id="PF12937">
    <property type="entry name" value="F-box-like"/>
    <property type="match status" value="1"/>
</dbReference>
<dbReference type="Proteomes" id="UP000019116">
    <property type="component" value="Chromosome 3A"/>
</dbReference>
<dbReference type="OrthoDB" id="657247at2759"/>
<feature type="domain" description="F-box" evidence="1">
    <location>
        <begin position="19"/>
        <end position="66"/>
    </location>
</feature>
<keyword evidence="3" id="KW-1185">Reference proteome</keyword>
<dbReference type="EnsemblPlants" id="TraesCS3A02G532500.1">
    <property type="protein sequence ID" value="TraesCS3A02G532500.1"/>
    <property type="gene ID" value="TraesCS3A02G532500"/>
</dbReference>
<dbReference type="Gramene" id="TraesWEE_scaffold_034108_01G000200.1">
    <property type="protein sequence ID" value="TraesWEE_scaffold_034108_01G000200.1"/>
    <property type="gene ID" value="TraesWEE_scaffold_034108_01G000200"/>
</dbReference>
<reference evidence="2" key="1">
    <citation type="submission" date="2018-08" db="EMBL/GenBank/DDBJ databases">
        <authorList>
            <person name="Rossello M."/>
        </authorList>
    </citation>
    <scope>NUCLEOTIDE SEQUENCE [LARGE SCALE GENOMIC DNA]</scope>
    <source>
        <strain evidence="2">cv. Chinese Spring</strain>
    </source>
</reference>